<accession>A0A9Q0L7F2</accession>
<evidence type="ECO:0000256" key="1">
    <source>
        <dbReference type="SAM" id="Coils"/>
    </source>
</evidence>
<dbReference type="SUPFAM" id="SSF48452">
    <property type="entry name" value="TPR-like"/>
    <property type="match status" value="1"/>
</dbReference>
<comment type="caution">
    <text evidence="3">The sequence shown here is derived from an EMBL/GenBank/DDBJ whole genome shotgun (WGS) entry which is preliminary data.</text>
</comment>
<dbReference type="OMA" id="ICLLNFR"/>
<proteinExistence type="predicted"/>
<gene>
    <name evidence="3" type="ORF">M0811_03124</name>
</gene>
<keyword evidence="4" id="KW-1185">Reference proteome</keyword>
<evidence type="ECO:0000313" key="3">
    <source>
        <dbReference type="EMBL" id="KAJ5066780.1"/>
    </source>
</evidence>
<feature type="compositionally biased region" description="Basic and acidic residues" evidence="2">
    <location>
        <begin position="1348"/>
        <end position="1359"/>
    </location>
</feature>
<keyword evidence="1" id="KW-0175">Coiled coil</keyword>
<sequence length="2137" mass="248246">MSQGEVSSFEDDEWIPDPSLSIKIDNPNFSENSLDFFDDDKETEVRHNSINANSKTDTRDLSKSTSFLFPSNKTTSKPIIGLVSKMVDVSNDWENDFDFGNGTPDLQVKRSETISNNFKDDDFNEQPSDFEVDTNPFDGLKKFSSIINPFTKNDSSKIPTIDSLQNLLDILPDGRKLLPTTEDPNSPFFSQKELENEIEQIQNKINQEKSFKCLYYQKQKNFKQSRSQFSEIITEISQYRKKLENKIREIQRSKGKSPKNSRNLLENCSKLEIESEIQFAKLFQKKQKNEKAKKTLFQALELSKQQRNLKMESCVELEIAVLFSKTNNSHDALNMAELSLKHLTKSRFDKLEQFKRKTKKSKRRMSFETSSFSFFFTAEDYLLLSRACYLIGDIYFVLSNSFVSKELSKKFIELAIKYLSCCENEKRKEKYEQKIKEINTEIEKINEQNKLSLDLKQDSESFSDWDKEIDEDEDSTKITPKASRPNFGSLLRKVLLEEKQTNKFLPKWKIRQSINTFYCLVKYPPPSILYSSWGKTKNRVFTERTLENWLSNLIIKYLNNWSETLNQACEDNFINESLPHVEQFSLKWFQIFLEAITANYYKEKKEKVQEIATNFFTQFETLTTQKISAQEDDDQNIFNIVLSILRILGINSKEAKFKEYLKKVSDKYTSQNHLHFDLLLIEYYSHQDDISFEYQVNVIEEFRRIYYEAKELEKKNIKRKNGVTESEFLKGSALVDLCLYFNFISPLTGENWAFTNTDFTNDIDFRAITSNFRDEIIVNEEKRVEEMVSIYNNLNLENYYDSLLKSKIAYSVGIHYLNTAKYPIAEQFLCESLFILDRKSSETKLEEEEEQKDKTEKKDGKLFKSNLLIPLLTRYGTNVMLGYGDILIINMKYKYAILSLQNAMRIFKVIGTKEIGIFTKRMATICYENNDLKNSLKYYFQILETMKKQNRINEVIFVSEVISSLLLSLGDFEEAAKVLNQACGIINPIIKTDEKNQKLNTQFIEIQITLAKIYLKSSHVEKAISLLSSLPKNALPRGIKSQVLFLLAKAYLKNGWCFEGLDTLDQYEREEALTIVSQDYLKKMPFTDSYEIQGVKPQSEVKIKPNFDQFGKRPIHKRTLSSSNLSIPVQFFREQKEAHEKNNLDGDPKTQNSKPVPRRLHSQQYRLNSRIGMQTGKYQNEHLKERPKFLELLSSMNLKMHNLRNAFYWANLGIYLISAENIGMLARFYYLKGKILRELSMQSNHEEFPIKMNVSQELFEKKKFGAPLPMFIGEERVFENTGQIVQECQQAFQNALGCFQKTANVFFISKTQSKIAEILLDYVFANVALLRKKFEDVGKIPTSQTKAKKGENEKKENMKKNNSNNEPDKEVNFAEPNEVSDPTKTIEVSDSPHNSTSSLFSLFSDVLTEKLISLSQIEELSAASLETASSLYVPFQVCVGYLNFAELRILQKDHLQAKEFFTECRDLFFQLFMNGNTCLLAQNTPLSTLNKVYRVLRRLTRILFSLDNETLNDNLFVIDAFIMFQYEFSLSQKSTVNVYRQMINYINFQVLLQTPSLTEKQTRKLKKELLQKYSDCSETRVVIEMLDKKRDPKHLFIPFPERTDQKGVSEKIWSLLYGLKTNQRKKLATYISNDEYLERAKSLLNQICKIAEFARVSQPKMKQIAKNNANNLTDDMDQDSHLHISYSSLLKCSPHTESLVYLLLIDDILICYVPFLRRKVISCLGGRRFPKILTDSKHHQNTVNLALLNSDSSSKNNSINYAFMEKFMPQKSPKNSHPKLFGQGSIFDEKFENYDDDFSWHSPNTISPSQSNFSETTDSSIGSPAPLFSTLLRDSQIKFFSVLLSKNQENSESKTDSYDFHSFVEEFPSISEVFSQISPVQTDNPKIPHLMLICSKWLSAFPWENIYSIPIVRSFSLHHLINSITTNLAQNTLLSNNAIQSTPDKTSLKEKHKFPHYYLVVSSKKTTKKHSVDKKKSTDKILSEFLYQINHSNKPEAKRKPHKIFGGSQITKSLPKSKYFSIVHLQSLELNKESFEEQVHKNLKEDQFPVLIITFRQLLDFPPLLYSLFTSSYAYSLLVVPKNQCVHILKFLCKKQDRYIKSLSSKKKVQKVNIFLDSANELRHSENIPIIIISSNL</sequence>
<name>A0A9Q0L7F2_ANAIG</name>
<feature type="compositionally biased region" description="Polar residues" evidence="2">
    <location>
        <begin position="1380"/>
        <end position="1392"/>
    </location>
</feature>
<dbReference type="OrthoDB" id="18070at2759"/>
<reference evidence="3" key="1">
    <citation type="submission" date="2022-10" db="EMBL/GenBank/DDBJ databases">
        <title>Novel sulphate-reducing endosymbionts in the free-living metamonad Anaeramoeba.</title>
        <authorList>
            <person name="Jerlstrom-Hultqvist J."/>
            <person name="Cepicka I."/>
            <person name="Gallot-Lavallee L."/>
            <person name="Salas-Leiva D."/>
            <person name="Curtis B.A."/>
            <person name="Zahonova K."/>
            <person name="Pipaliya S."/>
            <person name="Dacks J."/>
            <person name="Roger A.J."/>
        </authorList>
    </citation>
    <scope>NUCLEOTIDE SEQUENCE</scope>
    <source>
        <strain evidence="3">BMAN</strain>
    </source>
</reference>
<evidence type="ECO:0000256" key="2">
    <source>
        <dbReference type="SAM" id="MobiDB-lite"/>
    </source>
</evidence>
<dbReference type="InterPro" id="IPR011990">
    <property type="entry name" value="TPR-like_helical_dom_sf"/>
</dbReference>
<organism evidence="3 4">
    <name type="scientific">Anaeramoeba ignava</name>
    <name type="common">Anaerobic marine amoeba</name>
    <dbReference type="NCBI Taxonomy" id="1746090"/>
    <lineage>
        <taxon>Eukaryota</taxon>
        <taxon>Metamonada</taxon>
        <taxon>Anaeramoebidae</taxon>
        <taxon>Anaeramoeba</taxon>
    </lineage>
</organism>
<feature type="region of interest" description="Disordered" evidence="2">
    <location>
        <begin position="1138"/>
        <end position="1161"/>
    </location>
</feature>
<dbReference type="Gene3D" id="1.25.40.10">
    <property type="entry name" value="Tetratricopeptide repeat domain"/>
    <property type="match status" value="1"/>
</dbReference>
<evidence type="ECO:0000313" key="4">
    <source>
        <dbReference type="Proteomes" id="UP001149090"/>
    </source>
</evidence>
<feature type="compositionally biased region" description="Basic and acidic residues" evidence="2">
    <location>
        <begin position="1138"/>
        <end position="1148"/>
    </location>
</feature>
<feature type="region of interest" description="Disordered" evidence="2">
    <location>
        <begin position="1343"/>
        <end position="1392"/>
    </location>
</feature>
<feature type="coiled-coil region" evidence="1">
    <location>
        <begin position="191"/>
        <end position="256"/>
    </location>
</feature>
<dbReference type="EMBL" id="JAPDFW010000136">
    <property type="protein sequence ID" value="KAJ5066780.1"/>
    <property type="molecule type" value="Genomic_DNA"/>
</dbReference>
<protein>
    <submittedName>
        <fullName evidence="3">Uncharacterized protein</fullName>
    </submittedName>
</protein>
<dbReference type="Proteomes" id="UP001149090">
    <property type="component" value="Unassembled WGS sequence"/>
</dbReference>
<feature type="region of interest" description="Disordered" evidence="2">
    <location>
        <begin position="1"/>
        <end position="22"/>
    </location>
</feature>